<evidence type="ECO:0000313" key="1">
    <source>
        <dbReference type="EMBL" id="KAG6532423.1"/>
    </source>
</evidence>
<organism evidence="1 2">
    <name type="scientific">Zingiber officinale</name>
    <name type="common">Ginger</name>
    <name type="synonym">Amomum zingiber</name>
    <dbReference type="NCBI Taxonomy" id="94328"/>
    <lineage>
        <taxon>Eukaryota</taxon>
        <taxon>Viridiplantae</taxon>
        <taxon>Streptophyta</taxon>
        <taxon>Embryophyta</taxon>
        <taxon>Tracheophyta</taxon>
        <taxon>Spermatophyta</taxon>
        <taxon>Magnoliopsida</taxon>
        <taxon>Liliopsida</taxon>
        <taxon>Zingiberales</taxon>
        <taxon>Zingiberaceae</taxon>
        <taxon>Zingiber</taxon>
    </lineage>
</organism>
<dbReference type="Proteomes" id="UP000734854">
    <property type="component" value="Unassembled WGS sequence"/>
</dbReference>
<sequence>MESWGSKKGPIRKSLRDLLQCNETLTVIPLSSPALTLMACQKKTMFHSQPKASSSQSPTFKFLRNLEEKLYKKTLLEEALKIDVKQFRSDKCEAADEFETTLQGRPRCSHRVRERGGPARPLQLLAMSTRHPWRARAGPIGLLAARSSQRV</sequence>
<dbReference type="AlphaFoldDB" id="A0A8J5M4Z1"/>
<proteinExistence type="predicted"/>
<keyword evidence="2" id="KW-1185">Reference proteome</keyword>
<protein>
    <submittedName>
        <fullName evidence="1">Uncharacterized protein</fullName>
    </submittedName>
</protein>
<gene>
    <name evidence="1" type="ORF">ZIOFF_006266</name>
</gene>
<comment type="caution">
    <text evidence="1">The sequence shown here is derived from an EMBL/GenBank/DDBJ whole genome shotgun (WGS) entry which is preliminary data.</text>
</comment>
<evidence type="ECO:0000313" key="2">
    <source>
        <dbReference type="Proteomes" id="UP000734854"/>
    </source>
</evidence>
<reference evidence="1 2" key="1">
    <citation type="submission" date="2020-08" db="EMBL/GenBank/DDBJ databases">
        <title>Plant Genome Project.</title>
        <authorList>
            <person name="Zhang R.-G."/>
        </authorList>
    </citation>
    <scope>NUCLEOTIDE SEQUENCE [LARGE SCALE GENOMIC DNA]</scope>
    <source>
        <tissue evidence="1">Rhizome</tissue>
    </source>
</reference>
<dbReference type="EMBL" id="JACMSC010000002">
    <property type="protein sequence ID" value="KAG6532423.1"/>
    <property type="molecule type" value="Genomic_DNA"/>
</dbReference>
<accession>A0A8J5M4Z1</accession>
<name>A0A8J5M4Z1_ZINOF</name>